<comment type="caution">
    <text evidence="5">The sequence shown here is derived from an EMBL/GenBank/DDBJ whole genome shotgun (WGS) entry which is preliminary data.</text>
</comment>
<dbReference type="EMBL" id="JBJKFK010006237">
    <property type="protein sequence ID" value="KAL3307909.1"/>
    <property type="molecule type" value="Genomic_DNA"/>
</dbReference>
<dbReference type="AlphaFoldDB" id="A0ABD2PKS0"/>
<dbReference type="Gene3D" id="3.90.70.10">
    <property type="entry name" value="Cysteine proteinases"/>
    <property type="match status" value="1"/>
</dbReference>
<feature type="domain" description="Peptidase C1A papain C-terminal" evidence="3">
    <location>
        <begin position="122"/>
        <end position="275"/>
    </location>
</feature>
<reference evidence="5 6" key="1">
    <citation type="submission" date="2024-11" db="EMBL/GenBank/DDBJ databases">
        <title>Adaptive evolution of stress response genes in parasites aligns with host niche diversity.</title>
        <authorList>
            <person name="Hahn C."/>
            <person name="Resl P."/>
        </authorList>
    </citation>
    <scope>NUCLEOTIDE SEQUENCE [LARGE SCALE GENOMIC DNA]</scope>
    <source>
        <strain evidence="5">EGGRZ-B1_66</strain>
        <tissue evidence="5">Body</tissue>
    </source>
</reference>
<evidence type="ECO:0000256" key="1">
    <source>
        <dbReference type="ARBA" id="ARBA00008455"/>
    </source>
</evidence>
<feature type="chain" id="PRO_5044813271" evidence="2">
    <location>
        <begin position="19"/>
        <end position="275"/>
    </location>
</feature>
<dbReference type="InterPro" id="IPR000668">
    <property type="entry name" value="Peptidase_C1A_C"/>
</dbReference>
<dbReference type="SMART" id="SM00645">
    <property type="entry name" value="Pept_C1"/>
    <property type="match status" value="1"/>
</dbReference>
<sequence length="275" mass="31856">MIFLLLVCLCCGLAQTTCRSPYEKWRAEYPDSKWSSSLLYQRLSRQAWEENFDHVQRHNANPRKSFKMALSKIADRTHKEYIDIYLKPRYGVMNLKPVVDSRLEYTGRVSSKLPELNTYQRLPRHRNYSLHKPEDQVSCGACYIFSALAVLEYHMAELLNVPDIRLSVQYVIDCGLQHNLQGCLGGSGKDVYAFINAHGIIESKYYEYSAREGTCNLTPFQKSKILRPKIKYFVKKNIKKEYVKTIVHNFGPVVVGFDAEPLEIFLYGYVFSSHA</sequence>
<dbReference type="PANTHER" id="PTHR12411">
    <property type="entry name" value="CYSTEINE PROTEASE FAMILY C1-RELATED"/>
    <property type="match status" value="1"/>
</dbReference>
<protein>
    <submittedName>
        <fullName evidence="5">Uncharacterized protein</fullName>
    </submittedName>
</protein>
<dbReference type="Proteomes" id="UP001626550">
    <property type="component" value="Unassembled WGS sequence"/>
</dbReference>
<evidence type="ECO:0000256" key="2">
    <source>
        <dbReference type="SAM" id="SignalP"/>
    </source>
</evidence>
<gene>
    <name evidence="5" type="ORF">Ciccas_013566</name>
</gene>
<evidence type="ECO:0000313" key="5">
    <source>
        <dbReference type="EMBL" id="KAL3307909.1"/>
    </source>
</evidence>
<accession>A0ABD2PKS0</accession>
<evidence type="ECO:0000259" key="4">
    <source>
        <dbReference type="SMART" id="SM00848"/>
    </source>
</evidence>
<dbReference type="SUPFAM" id="SSF54001">
    <property type="entry name" value="Cysteine proteinases"/>
    <property type="match status" value="1"/>
</dbReference>
<keyword evidence="6" id="KW-1185">Reference proteome</keyword>
<organism evidence="5 6">
    <name type="scientific">Cichlidogyrus casuarinus</name>
    <dbReference type="NCBI Taxonomy" id="1844966"/>
    <lineage>
        <taxon>Eukaryota</taxon>
        <taxon>Metazoa</taxon>
        <taxon>Spiralia</taxon>
        <taxon>Lophotrochozoa</taxon>
        <taxon>Platyhelminthes</taxon>
        <taxon>Monogenea</taxon>
        <taxon>Monopisthocotylea</taxon>
        <taxon>Dactylogyridea</taxon>
        <taxon>Ancyrocephalidae</taxon>
        <taxon>Cichlidogyrus</taxon>
    </lineage>
</organism>
<comment type="similarity">
    <text evidence="1">Belongs to the peptidase C1 family.</text>
</comment>
<name>A0ABD2PKS0_9PLAT</name>
<dbReference type="InterPro" id="IPR013201">
    <property type="entry name" value="Prot_inhib_I29"/>
</dbReference>
<keyword evidence="2" id="KW-0732">Signal</keyword>
<dbReference type="InterPro" id="IPR038765">
    <property type="entry name" value="Papain-like_cys_pep_sf"/>
</dbReference>
<dbReference type="Pfam" id="PF08246">
    <property type="entry name" value="Inhibitor_I29"/>
    <property type="match status" value="1"/>
</dbReference>
<evidence type="ECO:0000313" key="6">
    <source>
        <dbReference type="Proteomes" id="UP001626550"/>
    </source>
</evidence>
<feature type="domain" description="Cathepsin propeptide inhibitor" evidence="4">
    <location>
        <begin position="22"/>
        <end position="81"/>
    </location>
</feature>
<feature type="signal peptide" evidence="2">
    <location>
        <begin position="1"/>
        <end position="18"/>
    </location>
</feature>
<dbReference type="SMART" id="SM00848">
    <property type="entry name" value="Inhibitor_I29"/>
    <property type="match status" value="1"/>
</dbReference>
<dbReference type="Pfam" id="PF00112">
    <property type="entry name" value="Peptidase_C1"/>
    <property type="match status" value="1"/>
</dbReference>
<evidence type="ECO:0000259" key="3">
    <source>
        <dbReference type="SMART" id="SM00645"/>
    </source>
</evidence>
<proteinExistence type="inferred from homology"/>
<dbReference type="InterPro" id="IPR013128">
    <property type="entry name" value="Peptidase_C1A"/>
</dbReference>